<proteinExistence type="predicted"/>
<evidence type="ECO:0000313" key="1">
    <source>
        <dbReference type="Proteomes" id="UP000515180"/>
    </source>
</evidence>
<accession>A0A6P6F816</accession>
<dbReference type="OrthoDB" id="7606899at2759"/>
<dbReference type="KEGG" id="bim:112212110"/>
<organism evidence="1 2">
    <name type="scientific">Bombus impatiens</name>
    <name type="common">Bumblebee</name>
    <dbReference type="NCBI Taxonomy" id="132113"/>
    <lineage>
        <taxon>Eukaryota</taxon>
        <taxon>Metazoa</taxon>
        <taxon>Ecdysozoa</taxon>
        <taxon>Arthropoda</taxon>
        <taxon>Hexapoda</taxon>
        <taxon>Insecta</taxon>
        <taxon>Pterygota</taxon>
        <taxon>Neoptera</taxon>
        <taxon>Endopterygota</taxon>
        <taxon>Hymenoptera</taxon>
        <taxon>Apocrita</taxon>
        <taxon>Aculeata</taxon>
        <taxon>Apoidea</taxon>
        <taxon>Anthophila</taxon>
        <taxon>Apidae</taxon>
        <taxon>Bombus</taxon>
        <taxon>Pyrobombus</taxon>
    </lineage>
</organism>
<gene>
    <name evidence="2" type="primary">LOC112212110</name>
</gene>
<reference evidence="2" key="1">
    <citation type="submission" date="2025-08" db="UniProtKB">
        <authorList>
            <consortium name="RefSeq"/>
        </authorList>
    </citation>
    <scope>IDENTIFICATION</scope>
</reference>
<keyword evidence="1" id="KW-1185">Reference proteome</keyword>
<dbReference type="Proteomes" id="UP000515180">
    <property type="component" value="Unplaced"/>
</dbReference>
<protein>
    <submittedName>
        <fullName evidence="2">Uncharacterized protein LOC112212110 isoform X1</fullName>
    </submittedName>
</protein>
<dbReference type="GeneID" id="112212110"/>
<evidence type="ECO:0000313" key="2">
    <source>
        <dbReference type="RefSeq" id="XP_024220601.1"/>
    </source>
</evidence>
<name>A0A6P6F816_BOMIM</name>
<dbReference type="AlphaFoldDB" id="A0A6P6F816"/>
<sequence>MIGEVHRRARGQIYRAPPAKTDSLVSSNPSPRAPSSGLLLLKVVEKLESRWPCYIGYILNINICTSYEIHVDNTRVETFKAGSTGLDTLKASVMVNGIYIWAAVSLRYCLVAAKLILHCHCFV</sequence>
<dbReference type="RefSeq" id="XP_024220601.1">
    <property type="nucleotide sequence ID" value="XM_024364833.2"/>
</dbReference>